<keyword evidence="1 10" id="KW-1003">Cell membrane</keyword>
<dbReference type="GO" id="GO:0071555">
    <property type="term" value="P:cell wall organization"/>
    <property type="evidence" value="ECO:0007669"/>
    <property type="project" value="UniProtKB-KW"/>
</dbReference>
<dbReference type="Gene3D" id="3.40.50.2000">
    <property type="entry name" value="Glycogen Phosphorylase B"/>
    <property type="match status" value="2"/>
</dbReference>
<dbReference type="GO" id="GO:0008360">
    <property type="term" value="P:regulation of cell shape"/>
    <property type="evidence" value="ECO:0007669"/>
    <property type="project" value="UniProtKB-KW"/>
</dbReference>
<evidence type="ECO:0000256" key="6">
    <source>
        <dbReference type="ARBA" id="ARBA00022984"/>
    </source>
</evidence>
<dbReference type="GO" id="GO:0051991">
    <property type="term" value="F:UDP-N-acetyl-D-glucosamine:N-acetylmuramoyl-L-alanyl-D-glutamyl-meso-2,6-diaminopimelyl-D-alanyl-D-alanine-diphosphoundecaprenol 4-beta-N-acetylglucosaminlytransferase activity"/>
    <property type="evidence" value="ECO:0007669"/>
    <property type="project" value="RHEA"/>
</dbReference>
<comment type="similarity">
    <text evidence="10">Belongs to the glycosyltransferase 28 family. MurG subfamily.</text>
</comment>
<dbReference type="GO" id="GO:0005975">
    <property type="term" value="P:carbohydrate metabolic process"/>
    <property type="evidence" value="ECO:0007669"/>
    <property type="project" value="InterPro"/>
</dbReference>
<dbReference type="GO" id="GO:0005886">
    <property type="term" value="C:plasma membrane"/>
    <property type="evidence" value="ECO:0007669"/>
    <property type="project" value="UniProtKB-SubCell"/>
</dbReference>
<dbReference type="InterPro" id="IPR006009">
    <property type="entry name" value="GlcNAc_MurG"/>
</dbReference>
<dbReference type="EC" id="2.4.1.227" evidence="10"/>
<dbReference type="PANTHER" id="PTHR21015">
    <property type="entry name" value="UDP-N-ACETYLGLUCOSAMINE--N-ACETYLMURAMYL-(PENTAPEPTIDE) PYROPHOSPHORYL-UNDECAPRENOL N-ACETYLGLUCOSAMINE TRANSFERASE 1"/>
    <property type="match status" value="1"/>
</dbReference>
<keyword evidence="4 10" id="KW-0808">Transferase</keyword>
<evidence type="ECO:0000256" key="4">
    <source>
        <dbReference type="ARBA" id="ARBA00022679"/>
    </source>
</evidence>
<dbReference type="UniPathway" id="UPA00219"/>
<dbReference type="RefSeq" id="WP_108847121.1">
    <property type="nucleotide sequence ID" value="NZ_CP015449.1"/>
</dbReference>
<dbReference type="Proteomes" id="UP000244928">
    <property type="component" value="Chromosome"/>
</dbReference>
<feature type="binding site" evidence="10">
    <location>
        <begin position="18"/>
        <end position="20"/>
    </location>
    <ligand>
        <name>UDP-N-acetyl-alpha-D-glucosamine</name>
        <dbReference type="ChEBI" id="CHEBI:57705"/>
    </ligand>
</feature>
<dbReference type="NCBIfam" id="TIGR01133">
    <property type="entry name" value="murG"/>
    <property type="match status" value="1"/>
</dbReference>
<dbReference type="KEGG" id="dlu:A6035_06460"/>
<dbReference type="AlphaFoldDB" id="A0A2S1R6I6"/>
<evidence type="ECO:0000256" key="10">
    <source>
        <dbReference type="HAMAP-Rule" id="MF_00033"/>
    </source>
</evidence>
<evidence type="ECO:0000313" key="13">
    <source>
        <dbReference type="EMBL" id="AWH91861.1"/>
    </source>
</evidence>
<evidence type="ECO:0000256" key="8">
    <source>
        <dbReference type="ARBA" id="ARBA00023306"/>
    </source>
</evidence>
<evidence type="ECO:0000256" key="2">
    <source>
        <dbReference type="ARBA" id="ARBA00022618"/>
    </source>
</evidence>
<sequence length="380" mass="38357">MSAAPAGGPSVLVVGGGTAGHIEPALAVGEAVTALDPTARVTAVGTPRGLETDLVPKRGVPLELVDPVPLPRSVGGDLVRLPGRLVRAVRGAREVLRRTDADVVVGFGGYACVPVYLAAAAPLRPASGGARRRVPIVVHEANSRAGIANKLGARFAVATLAAVTGSGLDARVVGNPVRRAVATLDRAALRAQARATFGLDPDGPVLLVVGGSQGARSLNTAMAAVAEEFSRAGVGVLHAVGPKNVDDAPVVPAGGAPYLTVPYLDRMDLAYAAADLVLCRSGAITVAEVSAVGLPAVFVPLPHGNGEQALNARDLVAGGAALLVEDADLTPDHLRSEVLPLALDPDRLQMMSEAAVRGGSRDAAEVVARIALDAAGKAPR</sequence>
<reference evidence="13 14" key="1">
    <citation type="submission" date="2016-04" db="EMBL/GenBank/DDBJ databases">
        <title>Complete genome sequence of Dietzia lutea YIM 80766T, a strain isolated from desert soil in Egypt.</title>
        <authorList>
            <person name="Zhao J."/>
            <person name="Hu B."/>
            <person name="Geng S."/>
            <person name="Nie Y."/>
            <person name="Tang Y."/>
        </authorList>
    </citation>
    <scope>NUCLEOTIDE SEQUENCE [LARGE SCALE GENOMIC DNA]</scope>
    <source>
        <strain evidence="13 14">YIM 80766</strain>
    </source>
</reference>
<feature type="domain" description="Glycosyl transferase family 28 C-terminal" evidence="12">
    <location>
        <begin position="205"/>
        <end position="365"/>
    </location>
</feature>
<feature type="binding site" evidence="10">
    <location>
        <position position="178"/>
    </location>
    <ligand>
        <name>UDP-N-acetyl-alpha-D-glucosamine</name>
        <dbReference type="ChEBI" id="CHEBI:57705"/>
    </ligand>
</feature>
<dbReference type="EMBL" id="CP015449">
    <property type="protein sequence ID" value="AWH91861.1"/>
    <property type="molecule type" value="Genomic_DNA"/>
</dbReference>
<feature type="binding site" evidence="10">
    <location>
        <position position="142"/>
    </location>
    <ligand>
        <name>UDP-N-acetyl-alpha-D-glucosamine</name>
        <dbReference type="ChEBI" id="CHEBI:57705"/>
    </ligand>
</feature>
<dbReference type="PANTHER" id="PTHR21015:SF22">
    <property type="entry name" value="GLYCOSYLTRANSFERASE"/>
    <property type="match status" value="1"/>
</dbReference>
<proteinExistence type="inferred from homology"/>
<evidence type="ECO:0000256" key="3">
    <source>
        <dbReference type="ARBA" id="ARBA00022676"/>
    </source>
</evidence>
<keyword evidence="14" id="KW-1185">Reference proteome</keyword>
<keyword evidence="2 10" id="KW-0132">Cell division</keyword>
<evidence type="ECO:0000256" key="7">
    <source>
        <dbReference type="ARBA" id="ARBA00023136"/>
    </source>
</evidence>
<dbReference type="CDD" id="cd03785">
    <property type="entry name" value="GT28_MurG"/>
    <property type="match status" value="1"/>
</dbReference>
<comment type="catalytic activity">
    <reaction evidence="10">
        <text>di-trans,octa-cis-undecaprenyl diphospho-N-acetyl-alpha-D-muramoyl-L-alanyl-D-glutamyl-meso-2,6-diaminopimeloyl-D-alanyl-D-alanine + UDP-N-acetyl-alpha-D-glucosamine = di-trans,octa-cis-undecaprenyl diphospho-[N-acetyl-alpha-D-glucosaminyl-(1-&gt;4)]-N-acetyl-alpha-D-muramoyl-L-alanyl-D-glutamyl-meso-2,6-diaminopimeloyl-D-alanyl-D-alanine + UDP + H(+)</text>
        <dbReference type="Rhea" id="RHEA:31227"/>
        <dbReference type="ChEBI" id="CHEBI:15378"/>
        <dbReference type="ChEBI" id="CHEBI:57705"/>
        <dbReference type="ChEBI" id="CHEBI:58223"/>
        <dbReference type="ChEBI" id="CHEBI:61387"/>
        <dbReference type="ChEBI" id="CHEBI:61388"/>
        <dbReference type="EC" id="2.4.1.227"/>
    </reaction>
</comment>
<evidence type="ECO:0000259" key="12">
    <source>
        <dbReference type="Pfam" id="PF04101"/>
    </source>
</evidence>
<keyword evidence="8 10" id="KW-0131">Cell cycle</keyword>
<dbReference type="Pfam" id="PF03033">
    <property type="entry name" value="Glyco_transf_28"/>
    <property type="match status" value="1"/>
</dbReference>
<feature type="binding site" evidence="10">
    <location>
        <position position="212"/>
    </location>
    <ligand>
        <name>UDP-N-acetyl-alpha-D-glucosamine</name>
        <dbReference type="ChEBI" id="CHEBI:57705"/>
    </ligand>
</feature>
<comment type="caution">
    <text evidence="10">Lacks conserved residue(s) required for the propagation of feature annotation.</text>
</comment>
<dbReference type="Pfam" id="PF04101">
    <property type="entry name" value="Glyco_tran_28_C"/>
    <property type="match status" value="1"/>
</dbReference>
<comment type="function">
    <text evidence="10">Cell wall formation. Catalyzes the transfer of a GlcNAc subunit on undecaprenyl-pyrophosphoryl-MurNAc-pentapeptide (lipid intermediate I) to form undecaprenyl-pyrophosphoryl-MurNAc-(pentapeptide)GlcNAc (lipid intermediate II).</text>
</comment>
<feature type="domain" description="Glycosyltransferase family 28 N-terminal" evidence="11">
    <location>
        <begin position="11"/>
        <end position="158"/>
    </location>
</feature>
<evidence type="ECO:0000259" key="11">
    <source>
        <dbReference type="Pfam" id="PF03033"/>
    </source>
</evidence>
<keyword evidence="3 10" id="KW-0328">Glycosyltransferase</keyword>
<organism evidence="13 14">
    <name type="scientific">Dietzia lutea</name>
    <dbReference type="NCBI Taxonomy" id="546160"/>
    <lineage>
        <taxon>Bacteria</taxon>
        <taxon>Bacillati</taxon>
        <taxon>Actinomycetota</taxon>
        <taxon>Actinomycetes</taxon>
        <taxon>Mycobacteriales</taxon>
        <taxon>Dietziaceae</taxon>
        <taxon>Dietzia</taxon>
    </lineage>
</organism>
<gene>
    <name evidence="10" type="primary">murG</name>
    <name evidence="13" type="ORF">A6035_06460</name>
</gene>
<comment type="pathway">
    <text evidence="10">Cell wall biogenesis; peptidoglycan biosynthesis.</text>
</comment>
<evidence type="ECO:0000313" key="14">
    <source>
        <dbReference type="Proteomes" id="UP000244928"/>
    </source>
</evidence>
<evidence type="ECO:0000256" key="5">
    <source>
        <dbReference type="ARBA" id="ARBA00022960"/>
    </source>
</evidence>
<dbReference type="SUPFAM" id="SSF53756">
    <property type="entry name" value="UDP-Glycosyltransferase/glycogen phosphorylase"/>
    <property type="match status" value="1"/>
</dbReference>
<dbReference type="InterPro" id="IPR007235">
    <property type="entry name" value="Glyco_trans_28_C"/>
</dbReference>
<keyword evidence="7 10" id="KW-0472">Membrane</keyword>
<dbReference type="GO" id="GO:0009252">
    <property type="term" value="P:peptidoglycan biosynthetic process"/>
    <property type="evidence" value="ECO:0007669"/>
    <property type="project" value="UniProtKB-UniRule"/>
</dbReference>
<keyword evidence="5 10" id="KW-0133">Cell shape</keyword>
<dbReference type="InterPro" id="IPR004276">
    <property type="entry name" value="GlycoTrans_28_N"/>
</dbReference>
<protein>
    <recommendedName>
        <fullName evidence="10">UDP-N-acetylglucosamine--N-acetylmuramyl-(pentapeptide) pyrophosphoryl-undecaprenol N-acetylglucosamine transferase</fullName>
        <ecNumber evidence="10">2.4.1.227</ecNumber>
    </recommendedName>
    <alternativeName>
        <fullName evidence="10">Undecaprenyl-PP-MurNAc-pentapeptide-UDPGlcNAc GlcNAc transferase</fullName>
    </alternativeName>
</protein>
<dbReference type="GO" id="GO:0050511">
    <property type="term" value="F:undecaprenyldiphospho-muramoylpentapeptide beta-N-acetylglucosaminyltransferase activity"/>
    <property type="evidence" value="ECO:0007669"/>
    <property type="project" value="UniProtKB-UniRule"/>
</dbReference>
<feature type="binding site" evidence="10">
    <location>
        <position position="308"/>
    </location>
    <ligand>
        <name>UDP-N-acetyl-alpha-D-glucosamine</name>
        <dbReference type="ChEBI" id="CHEBI:57705"/>
    </ligand>
</feature>
<name>A0A2S1R6I6_9ACTN</name>
<evidence type="ECO:0000256" key="1">
    <source>
        <dbReference type="ARBA" id="ARBA00022475"/>
    </source>
</evidence>
<keyword evidence="6 10" id="KW-0573">Peptidoglycan synthesis</keyword>
<evidence type="ECO:0000256" key="9">
    <source>
        <dbReference type="ARBA" id="ARBA00023316"/>
    </source>
</evidence>
<accession>A0A2S1R6I6</accession>
<dbReference type="HAMAP" id="MF_00033">
    <property type="entry name" value="MurG"/>
    <property type="match status" value="1"/>
</dbReference>
<comment type="subcellular location">
    <subcellularLocation>
        <location evidence="10">Cell membrane</location>
        <topology evidence="10">Peripheral membrane protein</topology>
        <orientation evidence="10">Cytoplasmic side</orientation>
    </subcellularLocation>
</comment>
<dbReference type="GO" id="GO:0051301">
    <property type="term" value="P:cell division"/>
    <property type="evidence" value="ECO:0007669"/>
    <property type="project" value="UniProtKB-KW"/>
</dbReference>
<keyword evidence="9 10" id="KW-0961">Cell wall biogenesis/degradation</keyword>